<keyword evidence="2" id="KW-0812">Transmembrane</keyword>
<keyword evidence="2" id="KW-0472">Membrane</keyword>
<feature type="compositionally biased region" description="Basic residues" evidence="1">
    <location>
        <begin position="91"/>
        <end position="101"/>
    </location>
</feature>
<evidence type="ECO:0000256" key="2">
    <source>
        <dbReference type="SAM" id="Phobius"/>
    </source>
</evidence>
<feature type="transmembrane region" description="Helical" evidence="2">
    <location>
        <begin position="29"/>
        <end position="51"/>
    </location>
</feature>
<dbReference type="NCBIfam" id="NF041554">
    <property type="entry name" value="SA1362_fam"/>
    <property type="match status" value="1"/>
</dbReference>
<accession>A0A923L640</accession>
<proteinExistence type="predicted"/>
<evidence type="ECO:0000313" key="3">
    <source>
        <dbReference type="EMBL" id="MBC5637185.1"/>
    </source>
</evidence>
<dbReference type="AlphaFoldDB" id="A0A923L640"/>
<dbReference type="EMBL" id="JACOOL010000006">
    <property type="protein sequence ID" value="MBC5637185.1"/>
    <property type="molecule type" value="Genomic_DNA"/>
</dbReference>
<keyword evidence="2" id="KW-1133">Transmembrane helix</keyword>
<gene>
    <name evidence="3" type="ORF">H8S33_10230</name>
</gene>
<name>A0A923L640_9BACI</name>
<protein>
    <submittedName>
        <fullName evidence="3">Uncharacterized protein</fullName>
    </submittedName>
</protein>
<evidence type="ECO:0000313" key="4">
    <source>
        <dbReference type="Proteomes" id="UP000637359"/>
    </source>
</evidence>
<sequence>MIRYIIYGIVGLAVIGLMMQLFLNTIGFLFQLFVAAIFGLAIFGLFYYFILGGRNKSSDAKKYKQAVRQSKSKYTHHQQTPNVKHSQPSSLKKKSKKRPAHLRVIDGNKSKSKKAGF</sequence>
<reference evidence="3" key="1">
    <citation type="submission" date="2020-08" db="EMBL/GenBank/DDBJ databases">
        <title>Genome public.</title>
        <authorList>
            <person name="Liu C."/>
            <person name="Sun Q."/>
        </authorList>
    </citation>
    <scope>NUCLEOTIDE SEQUENCE</scope>
    <source>
        <strain evidence="3">BX22</strain>
    </source>
</reference>
<evidence type="ECO:0000256" key="1">
    <source>
        <dbReference type="SAM" id="MobiDB-lite"/>
    </source>
</evidence>
<keyword evidence="4" id="KW-1185">Reference proteome</keyword>
<feature type="transmembrane region" description="Helical" evidence="2">
    <location>
        <begin position="5"/>
        <end position="23"/>
    </location>
</feature>
<organism evidence="3 4">
    <name type="scientific">Ornithinibacillus hominis</name>
    <dbReference type="NCBI Taxonomy" id="2763055"/>
    <lineage>
        <taxon>Bacteria</taxon>
        <taxon>Bacillati</taxon>
        <taxon>Bacillota</taxon>
        <taxon>Bacilli</taxon>
        <taxon>Bacillales</taxon>
        <taxon>Bacillaceae</taxon>
        <taxon>Ornithinibacillus</taxon>
    </lineage>
</organism>
<feature type="region of interest" description="Disordered" evidence="1">
    <location>
        <begin position="70"/>
        <end position="117"/>
    </location>
</feature>
<dbReference type="InterPro" id="IPR048110">
    <property type="entry name" value="SA1362/YqhP-like"/>
</dbReference>
<comment type="caution">
    <text evidence="3">The sequence shown here is derived from an EMBL/GenBank/DDBJ whole genome shotgun (WGS) entry which is preliminary data.</text>
</comment>
<dbReference type="Proteomes" id="UP000637359">
    <property type="component" value="Unassembled WGS sequence"/>
</dbReference>